<keyword evidence="10" id="KW-1003">Cell membrane</keyword>
<comment type="function">
    <text evidence="1 10">Exerts its effect at some terminal stage of cytochrome c oxidase synthesis, probably by being involved in the insertion of the copper B into subunit I.</text>
</comment>
<dbReference type="Pfam" id="PF04442">
    <property type="entry name" value="CtaG_Cox11"/>
    <property type="match status" value="1"/>
</dbReference>
<name>A0A3Q8XQ57_9HYPH</name>
<keyword evidence="9 10" id="KW-0472">Membrane</keyword>
<dbReference type="NCBIfam" id="NF003465">
    <property type="entry name" value="PRK05089.1"/>
    <property type="match status" value="1"/>
</dbReference>
<evidence type="ECO:0000256" key="7">
    <source>
        <dbReference type="ARBA" id="ARBA00022989"/>
    </source>
</evidence>
<evidence type="ECO:0000313" key="12">
    <source>
        <dbReference type="EMBL" id="AZN72801.1"/>
    </source>
</evidence>
<comment type="similarity">
    <text evidence="3 10">Belongs to the COX11/CtaG family.</text>
</comment>
<evidence type="ECO:0000256" key="3">
    <source>
        <dbReference type="ARBA" id="ARBA00009620"/>
    </source>
</evidence>
<dbReference type="HAMAP" id="MF_00155">
    <property type="entry name" value="CtaG"/>
    <property type="match status" value="1"/>
</dbReference>
<feature type="topological domain" description="Cytoplasmic" evidence="10">
    <location>
        <begin position="1"/>
        <end position="15"/>
    </location>
</feature>
<evidence type="ECO:0000256" key="9">
    <source>
        <dbReference type="ARBA" id="ARBA00023136"/>
    </source>
</evidence>
<protein>
    <recommendedName>
        <fullName evidence="4 10">Cytochrome c oxidase assembly protein CtaG</fullName>
    </recommendedName>
</protein>
<keyword evidence="8 10" id="KW-0186">Copper</keyword>
<feature type="transmembrane region" description="Helical" evidence="11">
    <location>
        <begin position="20"/>
        <end position="39"/>
    </location>
</feature>
<keyword evidence="6 10" id="KW-0735">Signal-anchor</keyword>
<reference evidence="12 13" key="1">
    <citation type="submission" date="2018-09" db="EMBL/GenBank/DDBJ databases">
        <title>Marinorhizobium profundi gen. nov., sp. nov., isolated from a deep-sea sediment sample from the New Britain Trench and proposal of Marinorhizobiaceae fam. nov. in the order Rhizobiales of the class Alphaproteobacteria.</title>
        <authorList>
            <person name="Cao J."/>
        </authorList>
    </citation>
    <scope>NUCLEOTIDE SEQUENCE [LARGE SCALE GENOMIC DNA]</scope>
    <source>
        <strain evidence="12 13">WS11</strain>
    </source>
</reference>
<keyword evidence="10" id="KW-0997">Cell inner membrane</keyword>
<dbReference type="KEGG" id="abaw:D5400_17315"/>
<evidence type="ECO:0000256" key="4">
    <source>
        <dbReference type="ARBA" id="ARBA00015384"/>
    </source>
</evidence>
<dbReference type="PANTHER" id="PTHR21320">
    <property type="entry name" value="CYTOCHROME C OXIDASE ASSEMBLY PROTEIN COX11-RELATED"/>
    <property type="match status" value="1"/>
</dbReference>
<keyword evidence="13" id="KW-1185">Reference proteome</keyword>
<keyword evidence="7 10" id="KW-1133">Transmembrane helix</keyword>
<dbReference type="InterPro" id="IPR023471">
    <property type="entry name" value="CtaG/Cox11_dom_sf"/>
</dbReference>
<dbReference type="GO" id="GO:0005886">
    <property type="term" value="C:plasma membrane"/>
    <property type="evidence" value="ECO:0007669"/>
    <property type="project" value="UniProtKB-SubCell"/>
</dbReference>
<evidence type="ECO:0000256" key="8">
    <source>
        <dbReference type="ARBA" id="ARBA00023008"/>
    </source>
</evidence>
<dbReference type="AlphaFoldDB" id="A0A3Q8XQ57"/>
<dbReference type="EMBL" id="CP032509">
    <property type="protein sequence ID" value="AZN72801.1"/>
    <property type="molecule type" value="Genomic_DNA"/>
</dbReference>
<accession>A0A3Q8XQ57</accession>
<evidence type="ECO:0000256" key="2">
    <source>
        <dbReference type="ARBA" id="ARBA00004382"/>
    </source>
</evidence>
<evidence type="ECO:0000256" key="1">
    <source>
        <dbReference type="ARBA" id="ARBA00004007"/>
    </source>
</evidence>
<feature type="topological domain" description="Periplasmic" evidence="10">
    <location>
        <begin position="39"/>
        <end position="204"/>
    </location>
</feature>
<dbReference type="Gene3D" id="2.60.370.10">
    <property type="entry name" value="Ctag/Cox11"/>
    <property type="match status" value="1"/>
</dbReference>
<sequence length="204" mass="22422">MADRNDTAAETKKPANNRGIVIACLVFASTMGGMAYAAVPLYELFCQVTGYGGTTQRAEQYSDTILDRTVKVRFDSNVNGLPWTFRPKQREVEVRIGETIQVEYVATNNSERTTSGQATYNVTPQTAGAFFNKVECFCFTEMSLEPGESIDMPVVFFVDPAIVDQRETQNIETITLSYTFFPHATEAAPVAAAPVGDEKNSDSL</sequence>
<evidence type="ECO:0000256" key="10">
    <source>
        <dbReference type="HAMAP-Rule" id="MF_00155"/>
    </source>
</evidence>
<proteinExistence type="inferred from homology"/>
<dbReference type="Proteomes" id="UP000268192">
    <property type="component" value="Chromosome"/>
</dbReference>
<dbReference type="GO" id="GO:0005507">
    <property type="term" value="F:copper ion binding"/>
    <property type="evidence" value="ECO:0007669"/>
    <property type="project" value="InterPro"/>
</dbReference>
<dbReference type="InterPro" id="IPR007533">
    <property type="entry name" value="Cyt_c_oxidase_assmbl_CtaG"/>
</dbReference>
<dbReference type="RefSeq" id="WP_126011130.1">
    <property type="nucleotide sequence ID" value="NZ_CP032509.1"/>
</dbReference>
<dbReference type="SUPFAM" id="SSF110111">
    <property type="entry name" value="Ctag/Cox11"/>
    <property type="match status" value="1"/>
</dbReference>
<evidence type="ECO:0000256" key="6">
    <source>
        <dbReference type="ARBA" id="ARBA00022968"/>
    </source>
</evidence>
<dbReference type="GO" id="GO:0008535">
    <property type="term" value="P:respiratory chain complex IV assembly"/>
    <property type="evidence" value="ECO:0007669"/>
    <property type="project" value="UniProtKB-UniRule"/>
</dbReference>
<dbReference type="FunFam" id="2.60.370.10:FF:000001">
    <property type="entry name" value="COX11 cytochrome c oxidase assembly homolog"/>
    <property type="match status" value="1"/>
</dbReference>
<gene>
    <name evidence="10" type="primary">ctaG</name>
    <name evidence="12" type="ORF">D5400_17315</name>
</gene>
<dbReference type="PANTHER" id="PTHR21320:SF3">
    <property type="entry name" value="CYTOCHROME C OXIDASE ASSEMBLY PROTEIN COX11, MITOCHONDRIAL-RELATED"/>
    <property type="match status" value="1"/>
</dbReference>
<dbReference type="PIRSF" id="PIRSF005413">
    <property type="entry name" value="COX11"/>
    <property type="match status" value="1"/>
</dbReference>
<dbReference type="OrthoDB" id="9804841at2"/>
<keyword evidence="5 10" id="KW-0812">Transmembrane</keyword>
<evidence type="ECO:0000256" key="5">
    <source>
        <dbReference type="ARBA" id="ARBA00022692"/>
    </source>
</evidence>
<organism evidence="12 13">
    <name type="scientific">Georhizobium profundi</name>
    <dbReference type="NCBI Taxonomy" id="2341112"/>
    <lineage>
        <taxon>Bacteria</taxon>
        <taxon>Pseudomonadati</taxon>
        <taxon>Pseudomonadota</taxon>
        <taxon>Alphaproteobacteria</taxon>
        <taxon>Hyphomicrobiales</taxon>
        <taxon>Rhizobiaceae</taxon>
        <taxon>Georhizobium</taxon>
    </lineage>
</organism>
<evidence type="ECO:0000313" key="13">
    <source>
        <dbReference type="Proteomes" id="UP000268192"/>
    </source>
</evidence>
<evidence type="ECO:0000256" key="11">
    <source>
        <dbReference type="SAM" id="Phobius"/>
    </source>
</evidence>
<comment type="subcellular location">
    <subcellularLocation>
        <location evidence="2 10">Cell inner membrane</location>
        <topology evidence="2 10">Single-pass type II membrane protein</topology>
        <orientation evidence="2 10">Periplasmic side</orientation>
    </subcellularLocation>
</comment>